<comment type="similarity">
    <text evidence="1 5">Belongs to the metallo-dependent hydrolases superfamily. NagA family.</text>
</comment>
<keyword evidence="8" id="KW-1185">Reference proteome</keyword>
<evidence type="ECO:0000313" key="8">
    <source>
        <dbReference type="Proteomes" id="UP001523565"/>
    </source>
</evidence>
<dbReference type="SUPFAM" id="SSF51338">
    <property type="entry name" value="Composite domain of metallo-dependent hydrolases"/>
    <property type="match status" value="1"/>
</dbReference>
<dbReference type="InterPro" id="IPR006680">
    <property type="entry name" value="Amidohydro-rel"/>
</dbReference>
<feature type="domain" description="Amidohydrolase-related" evidence="6">
    <location>
        <begin position="45"/>
        <end position="371"/>
    </location>
</feature>
<organism evidence="7 8">
    <name type="scientific">Ohessyouella blattaphilus</name>
    <dbReference type="NCBI Taxonomy" id="2949333"/>
    <lineage>
        <taxon>Bacteria</taxon>
        <taxon>Bacillati</taxon>
        <taxon>Bacillota</taxon>
        <taxon>Clostridia</taxon>
        <taxon>Lachnospirales</taxon>
        <taxon>Lachnospiraceae</taxon>
        <taxon>Ohessyouella</taxon>
    </lineage>
</organism>
<dbReference type="SUPFAM" id="SSF51556">
    <property type="entry name" value="Metallo-dependent hydrolases"/>
    <property type="match status" value="1"/>
</dbReference>
<keyword evidence="3 5" id="KW-0378">Hydrolase</keyword>
<dbReference type="PANTHER" id="PTHR11113:SF14">
    <property type="entry name" value="N-ACETYLGLUCOSAMINE-6-PHOSPHATE DEACETYLASE"/>
    <property type="match status" value="1"/>
</dbReference>
<dbReference type="InterPro" id="IPR032466">
    <property type="entry name" value="Metal_Hydrolase"/>
</dbReference>
<dbReference type="NCBIfam" id="TIGR00221">
    <property type="entry name" value="nagA"/>
    <property type="match status" value="1"/>
</dbReference>
<keyword evidence="4 5" id="KW-0119">Carbohydrate metabolism</keyword>
<dbReference type="GO" id="GO:0008448">
    <property type="term" value="F:N-acetylglucosamine-6-phosphate deacetylase activity"/>
    <property type="evidence" value="ECO:0007669"/>
    <property type="project" value="UniProtKB-EC"/>
</dbReference>
<proteinExistence type="inferred from homology"/>
<comment type="caution">
    <text evidence="7">The sequence shown here is derived from an EMBL/GenBank/DDBJ whole genome shotgun (WGS) entry which is preliminary data.</text>
</comment>
<evidence type="ECO:0000313" key="7">
    <source>
        <dbReference type="EMBL" id="MCP1109997.1"/>
    </source>
</evidence>
<keyword evidence="2" id="KW-0479">Metal-binding</keyword>
<accession>A0ABT1EL55</accession>
<dbReference type="PIRSF" id="PIRSF038994">
    <property type="entry name" value="NagA"/>
    <property type="match status" value="1"/>
</dbReference>
<dbReference type="Gene3D" id="3.20.20.140">
    <property type="entry name" value="Metal-dependent hydrolases"/>
    <property type="match status" value="1"/>
</dbReference>
<dbReference type="InterPro" id="IPR011059">
    <property type="entry name" value="Metal-dep_hydrolase_composite"/>
</dbReference>
<evidence type="ECO:0000259" key="6">
    <source>
        <dbReference type="Pfam" id="PF01979"/>
    </source>
</evidence>
<dbReference type="Pfam" id="PF01979">
    <property type="entry name" value="Amidohydro_1"/>
    <property type="match status" value="1"/>
</dbReference>
<dbReference type="EC" id="3.5.1.25" evidence="7"/>
<dbReference type="PANTHER" id="PTHR11113">
    <property type="entry name" value="N-ACETYLGLUCOSAMINE-6-PHOSPHATE DEACETYLASE"/>
    <property type="match status" value="1"/>
</dbReference>
<dbReference type="Gene3D" id="2.30.40.10">
    <property type="entry name" value="Urease, subunit C, domain 1"/>
    <property type="match status" value="1"/>
</dbReference>
<reference evidence="7 8" key="1">
    <citation type="journal article" date="2022" name="Genome Biol. Evol.">
        <title>Host diet, physiology and behaviors set the stage for Lachnospiraceae cladogenesis.</title>
        <authorList>
            <person name="Vera-Ponce De Leon A."/>
            <person name="Schneider M."/>
            <person name="Jahnes B.C."/>
            <person name="Sadowski V."/>
            <person name="Camuy-Velez L.A."/>
            <person name="Duan J."/>
            <person name="Sabree Z.L."/>
        </authorList>
    </citation>
    <scope>NUCLEOTIDE SEQUENCE [LARGE SCALE GENOMIC DNA]</scope>
    <source>
        <strain evidence="7 8">PAL227</strain>
    </source>
</reference>
<sequence>MIIKNVKVYGRDQVFRQGEVVIREGLFQKEALPDEELIDGKGCYAIPGLIDMHFHGCMGSDVCDNDSEGLQKIADYEASVGVTSMCPATMTLPLAELGDVVSGIADFKSDSGAKYVGINMEGPFISKVKKGAQDDSNIIPANVEVFREFQKRAKGLVKFIGVAPEVESEVALDFIKGVKDEVSVSLAHTNADYEEADRAFTAGAKAVTHLFNAMSPFGHRDPGVVGAAFDHPEVFVELICDGIHLHPSMVRVAFQLFGTKRICLISDSMRATGLANGTYTLGGQEVNVHDGKATMVKDGAIAGSVHNLLECLRYTVNEVGIPLEEALACATINPARALKLEDRYGGIEAGKVGNLVLLNEKLQVEKVLING</sequence>
<dbReference type="InterPro" id="IPR003764">
    <property type="entry name" value="GlcNAc_6-P_deAcase"/>
</dbReference>
<dbReference type="CDD" id="cd00854">
    <property type="entry name" value="NagA"/>
    <property type="match status" value="1"/>
</dbReference>
<evidence type="ECO:0000256" key="4">
    <source>
        <dbReference type="ARBA" id="ARBA00023277"/>
    </source>
</evidence>
<gene>
    <name evidence="7" type="primary">nagA</name>
    <name evidence="7" type="ORF">NK118_07015</name>
</gene>
<dbReference type="RefSeq" id="WP_262068878.1">
    <property type="nucleotide sequence ID" value="NZ_JAMXOC010000008.1"/>
</dbReference>
<evidence type="ECO:0000256" key="5">
    <source>
        <dbReference type="PIRNR" id="PIRNR038994"/>
    </source>
</evidence>
<evidence type="ECO:0000256" key="2">
    <source>
        <dbReference type="ARBA" id="ARBA00022723"/>
    </source>
</evidence>
<evidence type="ECO:0000256" key="3">
    <source>
        <dbReference type="ARBA" id="ARBA00022801"/>
    </source>
</evidence>
<name>A0ABT1EL55_9FIRM</name>
<evidence type="ECO:0000256" key="1">
    <source>
        <dbReference type="ARBA" id="ARBA00010716"/>
    </source>
</evidence>
<protein>
    <submittedName>
        <fullName evidence="7">N-acetylglucosamine-6-phosphate deacetylase</fullName>
        <ecNumber evidence="7">3.5.1.25</ecNumber>
    </submittedName>
</protein>
<dbReference type="EMBL" id="JAMZFV010000008">
    <property type="protein sequence ID" value="MCP1109997.1"/>
    <property type="molecule type" value="Genomic_DNA"/>
</dbReference>
<dbReference type="Proteomes" id="UP001523565">
    <property type="component" value="Unassembled WGS sequence"/>
</dbReference>